<gene>
    <name evidence="1" type="ORF">DPMN_146156</name>
</gene>
<accession>A0A9D4F836</accession>
<reference evidence="1" key="2">
    <citation type="submission" date="2020-11" db="EMBL/GenBank/DDBJ databases">
        <authorList>
            <person name="McCartney M.A."/>
            <person name="Auch B."/>
            <person name="Kono T."/>
            <person name="Mallez S."/>
            <person name="Becker A."/>
            <person name="Gohl D.M."/>
            <person name="Silverstein K.A.T."/>
            <person name="Koren S."/>
            <person name="Bechman K.B."/>
            <person name="Herman A."/>
            <person name="Abrahante J.E."/>
            <person name="Garbe J."/>
        </authorList>
    </citation>
    <scope>NUCLEOTIDE SEQUENCE</scope>
    <source>
        <strain evidence="1">Duluth1</strain>
        <tissue evidence="1">Whole animal</tissue>
    </source>
</reference>
<dbReference type="EMBL" id="JAIWYP010000007">
    <property type="protein sequence ID" value="KAH3792658.1"/>
    <property type="molecule type" value="Genomic_DNA"/>
</dbReference>
<comment type="caution">
    <text evidence="1">The sequence shown here is derived from an EMBL/GenBank/DDBJ whole genome shotgun (WGS) entry which is preliminary data.</text>
</comment>
<dbReference type="Proteomes" id="UP000828390">
    <property type="component" value="Unassembled WGS sequence"/>
</dbReference>
<name>A0A9D4F836_DREPO</name>
<proteinExistence type="predicted"/>
<protein>
    <submittedName>
        <fullName evidence="1">Uncharacterized protein</fullName>
    </submittedName>
</protein>
<dbReference type="AlphaFoldDB" id="A0A9D4F836"/>
<evidence type="ECO:0000313" key="1">
    <source>
        <dbReference type="EMBL" id="KAH3792658.1"/>
    </source>
</evidence>
<reference evidence="1" key="1">
    <citation type="journal article" date="2019" name="bioRxiv">
        <title>The Genome of the Zebra Mussel, Dreissena polymorpha: A Resource for Invasive Species Research.</title>
        <authorList>
            <person name="McCartney M.A."/>
            <person name="Auch B."/>
            <person name="Kono T."/>
            <person name="Mallez S."/>
            <person name="Zhang Y."/>
            <person name="Obille A."/>
            <person name="Becker A."/>
            <person name="Abrahante J.E."/>
            <person name="Garbe J."/>
            <person name="Badalamenti J.P."/>
            <person name="Herman A."/>
            <person name="Mangelson H."/>
            <person name="Liachko I."/>
            <person name="Sullivan S."/>
            <person name="Sone E.D."/>
            <person name="Koren S."/>
            <person name="Silverstein K.A.T."/>
            <person name="Beckman K.B."/>
            <person name="Gohl D.M."/>
        </authorList>
    </citation>
    <scope>NUCLEOTIDE SEQUENCE</scope>
    <source>
        <strain evidence="1">Duluth1</strain>
        <tissue evidence="1">Whole animal</tissue>
    </source>
</reference>
<keyword evidence="2" id="KW-1185">Reference proteome</keyword>
<evidence type="ECO:0000313" key="2">
    <source>
        <dbReference type="Proteomes" id="UP000828390"/>
    </source>
</evidence>
<sequence length="139" mass="14930">MFFLGVSSRSARPQYACAKRASARSPITLQQVSQNTPTVFIVGAAHQNPVTPPQTIVGHLSGCCCSCPSWIAKLAYIGDHPLLRMIYRATCPVGIAPNRLTAFLVVTSRICCIVTPEFPPTSPPHHQLPLALKTSYGAS</sequence>
<organism evidence="1 2">
    <name type="scientific">Dreissena polymorpha</name>
    <name type="common">Zebra mussel</name>
    <name type="synonym">Mytilus polymorpha</name>
    <dbReference type="NCBI Taxonomy" id="45954"/>
    <lineage>
        <taxon>Eukaryota</taxon>
        <taxon>Metazoa</taxon>
        <taxon>Spiralia</taxon>
        <taxon>Lophotrochozoa</taxon>
        <taxon>Mollusca</taxon>
        <taxon>Bivalvia</taxon>
        <taxon>Autobranchia</taxon>
        <taxon>Heteroconchia</taxon>
        <taxon>Euheterodonta</taxon>
        <taxon>Imparidentia</taxon>
        <taxon>Neoheterodontei</taxon>
        <taxon>Myida</taxon>
        <taxon>Dreissenoidea</taxon>
        <taxon>Dreissenidae</taxon>
        <taxon>Dreissena</taxon>
    </lineage>
</organism>